<organism evidence="1 2">
    <name type="scientific">Pseudoalteromonas rubra</name>
    <dbReference type="NCBI Taxonomy" id="43658"/>
    <lineage>
        <taxon>Bacteria</taxon>
        <taxon>Pseudomonadati</taxon>
        <taxon>Pseudomonadota</taxon>
        <taxon>Gammaproteobacteria</taxon>
        <taxon>Alteromonadales</taxon>
        <taxon>Pseudoalteromonadaceae</taxon>
        <taxon>Pseudoalteromonas</taxon>
    </lineage>
</organism>
<comment type="caution">
    <text evidence="1">The sequence shown here is derived from an EMBL/GenBank/DDBJ whole genome shotgun (WGS) entry which is preliminary data.</text>
</comment>
<reference evidence="1 2" key="1">
    <citation type="journal article" date="2015" name="BMC Genomics">
        <title>Genome mining reveals unlocked bioactive potential of marine Gram-negative bacteria.</title>
        <authorList>
            <person name="Machado H."/>
            <person name="Sonnenschein E.C."/>
            <person name="Melchiorsen J."/>
            <person name="Gram L."/>
        </authorList>
    </citation>
    <scope>NUCLEOTIDE SEQUENCE [LARGE SCALE GENOMIC DNA]</scope>
    <source>
        <strain evidence="1 2">S2471</strain>
    </source>
</reference>
<dbReference type="OrthoDB" id="9928465at2"/>
<dbReference type="Proteomes" id="UP000033452">
    <property type="component" value="Unassembled WGS sequence"/>
</dbReference>
<dbReference type="RefSeq" id="WP_046006380.1">
    <property type="nucleotide sequence ID" value="NZ_JXYA01000045.1"/>
</dbReference>
<dbReference type="EMBL" id="JXYA01000045">
    <property type="protein sequence ID" value="KJZ06712.1"/>
    <property type="molecule type" value="Genomic_DNA"/>
</dbReference>
<name>A0A0F4QJ77_9GAMM</name>
<keyword evidence="2" id="KW-1185">Reference proteome</keyword>
<dbReference type="Gene3D" id="2.60.120.330">
    <property type="entry name" value="B-lactam Antibiotic, Isopenicillin N Synthase, Chain"/>
    <property type="match status" value="1"/>
</dbReference>
<accession>A0A0F4QJ77</accession>
<sequence length="180" mass="20483">MYYKKLHIDNLDEIINQSRFILQESGLLSFDGSNLYYPELPELPLLNAFLSESGLDDAVLGVALNITSPESSMPIHVDTGELNWSLNIPILNCENSQVNFYTTSQRPRSFSLPNGVTYLGFEDEAAMNLADTALCKDAMVINVKHPHNVINNSEKYRVMLLIRLNEEFDIDYFDDCFSYD</sequence>
<dbReference type="InterPro" id="IPR027443">
    <property type="entry name" value="IPNS-like_sf"/>
</dbReference>
<protein>
    <recommendedName>
        <fullName evidence="3">Aspartyl/asparaginy/proline hydroxylase domain-containing protein</fullName>
    </recommendedName>
</protein>
<evidence type="ECO:0000313" key="1">
    <source>
        <dbReference type="EMBL" id="KJZ06712.1"/>
    </source>
</evidence>
<dbReference type="AlphaFoldDB" id="A0A0F4QJ77"/>
<proteinExistence type="predicted"/>
<dbReference type="PATRIC" id="fig|43658.5.peg.3816"/>
<evidence type="ECO:0000313" key="2">
    <source>
        <dbReference type="Proteomes" id="UP000033452"/>
    </source>
</evidence>
<gene>
    <name evidence="1" type="ORF">TW77_18065</name>
</gene>
<evidence type="ECO:0008006" key="3">
    <source>
        <dbReference type="Google" id="ProtNLM"/>
    </source>
</evidence>